<dbReference type="CDD" id="cd00093">
    <property type="entry name" value="HTH_XRE"/>
    <property type="match status" value="1"/>
</dbReference>
<name>A0A8S5LFZ2_9CAUD</name>
<dbReference type="SMART" id="SM00530">
    <property type="entry name" value="HTH_XRE"/>
    <property type="match status" value="1"/>
</dbReference>
<evidence type="ECO:0000313" key="2">
    <source>
        <dbReference type="EMBL" id="DAD68803.1"/>
    </source>
</evidence>
<dbReference type="PROSITE" id="PS50943">
    <property type="entry name" value="HTH_CROC1"/>
    <property type="match status" value="1"/>
</dbReference>
<proteinExistence type="predicted"/>
<organism evidence="2">
    <name type="scientific">Myoviridae sp. ctHP32</name>
    <dbReference type="NCBI Taxonomy" id="2823539"/>
    <lineage>
        <taxon>Viruses</taxon>
        <taxon>Duplodnaviria</taxon>
        <taxon>Heunggongvirae</taxon>
        <taxon>Uroviricota</taxon>
        <taxon>Caudoviricetes</taxon>
    </lineage>
</organism>
<dbReference type="Pfam" id="PF01381">
    <property type="entry name" value="HTH_3"/>
    <property type="match status" value="1"/>
</dbReference>
<dbReference type="InterPro" id="IPR001387">
    <property type="entry name" value="Cro/C1-type_HTH"/>
</dbReference>
<protein>
    <recommendedName>
        <fullName evidence="1">HTH cro/C1-type domain-containing protein</fullName>
    </recommendedName>
</protein>
<dbReference type="GO" id="GO:0003677">
    <property type="term" value="F:DNA binding"/>
    <property type="evidence" value="ECO:0007669"/>
    <property type="project" value="InterPro"/>
</dbReference>
<sequence length="133" mass="14581">MSSKTVKAARESLGIGQKAVAEYMGVPQSTVSKIETGIINPGNITARNVVALSEILEAPVDYLIREEPAQISVDTGEHWVTPEEAIAEAPWEIIVGAMSDRYREYARAEKSPCSDLDFLRFYLEIAPDNIVIG</sequence>
<feature type="domain" description="HTH cro/C1-type" evidence="1">
    <location>
        <begin position="6"/>
        <end position="63"/>
    </location>
</feature>
<evidence type="ECO:0000259" key="1">
    <source>
        <dbReference type="PROSITE" id="PS50943"/>
    </source>
</evidence>
<dbReference type="EMBL" id="BK014710">
    <property type="protein sequence ID" value="DAD68803.1"/>
    <property type="molecule type" value="Genomic_DNA"/>
</dbReference>
<dbReference type="SUPFAM" id="SSF47413">
    <property type="entry name" value="lambda repressor-like DNA-binding domains"/>
    <property type="match status" value="1"/>
</dbReference>
<reference evidence="2" key="1">
    <citation type="journal article" date="2021" name="Proc. Natl. Acad. Sci. U.S.A.">
        <title>A Catalog of Tens of Thousands of Viruses from Human Metagenomes Reveals Hidden Associations with Chronic Diseases.</title>
        <authorList>
            <person name="Tisza M.J."/>
            <person name="Buck C.B."/>
        </authorList>
    </citation>
    <scope>NUCLEOTIDE SEQUENCE</scope>
    <source>
        <strain evidence="2">CtHP32</strain>
    </source>
</reference>
<accession>A0A8S5LFZ2</accession>
<dbReference type="InterPro" id="IPR010982">
    <property type="entry name" value="Lambda_DNA-bd_dom_sf"/>
</dbReference>
<dbReference type="Gene3D" id="1.10.260.40">
    <property type="entry name" value="lambda repressor-like DNA-binding domains"/>
    <property type="match status" value="1"/>
</dbReference>